<proteinExistence type="predicted"/>
<dbReference type="RefSeq" id="WP_306887509.1">
    <property type="nucleotide sequence ID" value="NZ_JAUSUL010000006.1"/>
</dbReference>
<feature type="compositionally biased region" description="Polar residues" evidence="1">
    <location>
        <begin position="89"/>
        <end position="109"/>
    </location>
</feature>
<evidence type="ECO:0000313" key="3">
    <source>
        <dbReference type="EMBL" id="MDQ0317585.1"/>
    </source>
</evidence>
<evidence type="ECO:0000256" key="2">
    <source>
        <dbReference type="SAM" id="Phobius"/>
    </source>
</evidence>
<evidence type="ECO:0000256" key="1">
    <source>
        <dbReference type="SAM" id="MobiDB-lite"/>
    </source>
</evidence>
<accession>A0AAE3VSW7</accession>
<protein>
    <submittedName>
        <fullName evidence="3">Uncharacterized protein</fullName>
    </submittedName>
</protein>
<dbReference type="EMBL" id="JAUSUL010000006">
    <property type="protein sequence ID" value="MDQ0317585.1"/>
    <property type="molecule type" value="Genomic_DNA"/>
</dbReference>
<reference evidence="3" key="1">
    <citation type="submission" date="2023-07" db="EMBL/GenBank/DDBJ databases">
        <title>Genomic Encyclopedia of Type Strains, Phase IV (KMG-IV): sequencing the most valuable type-strain genomes for metagenomic binning, comparative biology and taxonomic classification.</title>
        <authorList>
            <person name="Goeker M."/>
        </authorList>
    </citation>
    <scope>NUCLEOTIDE SEQUENCE</scope>
    <source>
        <strain evidence="3">DSM 21202</strain>
    </source>
</reference>
<name>A0AAE3VSW7_9HYPH</name>
<keyword evidence="4" id="KW-1185">Reference proteome</keyword>
<gene>
    <name evidence="3" type="ORF">J2S73_004071</name>
</gene>
<organism evidence="3 4">
    <name type="scientific">Amorphus orientalis</name>
    <dbReference type="NCBI Taxonomy" id="649198"/>
    <lineage>
        <taxon>Bacteria</taxon>
        <taxon>Pseudomonadati</taxon>
        <taxon>Pseudomonadota</taxon>
        <taxon>Alphaproteobacteria</taxon>
        <taxon>Hyphomicrobiales</taxon>
        <taxon>Amorphaceae</taxon>
        <taxon>Amorphus</taxon>
    </lineage>
</organism>
<keyword evidence="2" id="KW-0472">Membrane</keyword>
<sequence>MTSYLADTALLVALVVTSVIAFAMYRRLKRLEVYHSDYKRILAETDDALQAARSAVATLNAEGRETALALAGRIEAAERLVREIDTRTGRSGPSETARSNDNARSTLGQ</sequence>
<feature type="transmembrane region" description="Helical" evidence="2">
    <location>
        <begin position="6"/>
        <end position="25"/>
    </location>
</feature>
<evidence type="ECO:0000313" key="4">
    <source>
        <dbReference type="Proteomes" id="UP001229244"/>
    </source>
</evidence>
<keyword evidence="2" id="KW-0812">Transmembrane</keyword>
<feature type="region of interest" description="Disordered" evidence="1">
    <location>
        <begin position="84"/>
        <end position="109"/>
    </location>
</feature>
<dbReference type="AlphaFoldDB" id="A0AAE3VSW7"/>
<dbReference type="Proteomes" id="UP001229244">
    <property type="component" value="Unassembled WGS sequence"/>
</dbReference>
<comment type="caution">
    <text evidence="3">The sequence shown here is derived from an EMBL/GenBank/DDBJ whole genome shotgun (WGS) entry which is preliminary data.</text>
</comment>
<keyword evidence="2" id="KW-1133">Transmembrane helix</keyword>